<evidence type="ECO:0000256" key="2">
    <source>
        <dbReference type="ARBA" id="ARBA00022448"/>
    </source>
</evidence>
<feature type="domain" description="ABC transmembrane type-1" evidence="8">
    <location>
        <begin position="79"/>
        <end position="266"/>
    </location>
</feature>
<feature type="transmembrane region" description="Helical" evidence="7">
    <location>
        <begin position="20"/>
        <end position="42"/>
    </location>
</feature>
<proteinExistence type="inferred from homology"/>
<dbReference type="RefSeq" id="WP_141608702.1">
    <property type="nucleotide sequence ID" value="NZ_VIGC02000003.1"/>
</dbReference>
<protein>
    <submittedName>
        <fullName evidence="9">Carbohydrate ABC transporter permease</fullName>
    </submittedName>
</protein>
<dbReference type="GO" id="GO:0005886">
    <property type="term" value="C:plasma membrane"/>
    <property type="evidence" value="ECO:0007669"/>
    <property type="project" value="UniProtKB-SubCell"/>
</dbReference>
<evidence type="ECO:0000313" key="9">
    <source>
        <dbReference type="EMBL" id="TQE97509.1"/>
    </source>
</evidence>
<dbReference type="GO" id="GO:0055085">
    <property type="term" value="P:transmembrane transport"/>
    <property type="evidence" value="ECO:0007669"/>
    <property type="project" value="InterPro"/>
</dbReference>
<keyword evidence="6 7" id="KW-0472">Membrane</keyword>
<evidence type="ECO:0000256" key="7">
    <source>
        <dbReference type="RuleBase" id="RU363032"/>
    </source>
</evidence>
<dbReference type="InterPro" id="IPR050901">
    <property type="entry name" value="BP-dep_ABC_trans_perm"/>
</dbReference>
<keyword evidence="10" id="KW-1185">Reference proteome</keyword>
<dbReference type="OrthoDB" id="9810794at2"/>
<dbReference type="EMBL" id="VIGC01000003">
    <property type="protein sequence ID" value="TQE97509.1"/>
    <property type="molecule type" value="Genomic_DNA"/>
</dbReference>
<dbReference type="PROSITE" id="PS50928">
    <property type="entry name" value="ABC_TM1"/>
    <property type="match status" value="1"/>
</dbReference>
<dbReference type="Pfam" id="PF00528">
    <property type="entry name" value="BPD_transp_1"/>
    <property type="match status" value="1"/>
</dbReference>
<comment type="subcellular location">
    <subcellularLocation>
        <location evidence="1 7">Cell membrane</location>
        <topology evidence="1 7">Multi-pass membrane protein</topology>
    </subcellularLocation>
</comment>
<dbReference type="PANTHER" id="PTHR32243:SF18">
    <property type="entry name" value="INNER MEMBRANE ABC TRANSPORTER PERMEASE PROTEIN YCJP"/>
    <property type="match status" value="1"/>
</dbReference>
<sequence>MLRVRQRALMRQRINRGLVYLLAILICLWVLAPIWFIASMALTTPETVRTFPKGVLPFIPFSFDTMEFFLTSQGIIPGLINSIVVALITLVLSTVIAAPAGYAISRYIFPGRDFYRLSILAVRAFPVVILAIPLAVVFINVGIYDSVYSLALMHTALTLPTTVLVIGSVFASIPYELEEAAQVYGCTPLQAFRTVVLPLVAPGIAASAIFTFVMSWNEVFAASILTVRNRTLPAQVLATLNQSSEPYQFAGGFFMMIPALIFIFFIRRYLFNMWGQISK</sequence>
<reference evidence="9 10" key="1">
    <citation type="submission" date="2019-06" db="EMBL/GenBank/DDBJ databases">
        <title>Genome sequence of Litorilinea aerophila BAA-2444.</title>
        <authorList>
            <person name="Maclea K.S."/>
            <person name="Maurais E.G."/>
            <person name="Iannazzi L.C."/>
        </authorList>
    </citation>
    <scope>NUCLEOTIDE SEQUENCE [LARGE SCALE GENOMIC DNA]</scope>
    <source>
        <strain evidence="9 10">ATCC BAA-2444</strain>
    </source>
</reference>
<dbReference type="InParanoid" id="A0A540VL64"/>
<dbReference type="AlphaFoldDB" id="A0A540VL64"/>
<evidence type="ECO:0000256" key="6">
    <source>
        <dbReference type="ARBA" id="ARBA00023136"/>
    </source>
</evidence>
<feature type="transmembrane region" description="Helical" evidence="7">
    <location>
        <begin position="75"/>
        <end position="102"/>
    </location>
</feature>
<feature type="transmembrane region" description="Helical" evidence="7">
    <location>
        <begin position="151"/>
        <end position="173"/>
    </location>
</feature>
<keyword evidence="2 7" id="KW-0813">Transport</keyword>
<dbReference type="Gene3D" id="1.10.3720.10">
    <property type="entry name" value="MetI-like"/>
    <property type="match status" value="1"/>
</dbReference>
<keyword evidence="4 7" id="KW-0812">Transmembrane</keyword>
<dbReference type="InterPro" id="IPR000515">
    <property type="entry name" value="MetI-like"/>
</dbReference>
<comment type="caution">
    <text evidence="9">The sequence shown here is derived from an EMBL/GenBank/DDBJ whole genome shotgun (WGS) entry which is preliminary data.</text>
</comment>
<dbReference type="Proteomes" id="UP000317371">
    <property type="component" value="Unassembled WGS sequence"/>
</dbReference>
<evidence type="ECO:0000256" key="4">
    <source>
        <dbReference type="ARBA" id="ARBA00022692"/>
    </source>
</evidence>
<dbReference type="SUPFAM" id="SSF161098">
    <property type="entry name" value="MetI-like"/>
    <property type="match status" value="1"/>
</dbReference>
<name>A0A540VL64_9CHLR</name>
<organism evidence="9 10">
    <name type="scientific">Litorilinea aerophila</name>
    <dbReference type="NCBI Taxonomy" id="1204385"/>
    <lineage>
        <taxon>Bacteria</taxon>
        <taxon>Bacillati</taxon>
        <taxon>Chloroflexota</taxon>
        <taxon>Caldilineae</taxon>
        <taxon>Caldilineales</taxon>
        <taxon>Caldilineaceae</taxon>
        <taxon>Litorilinea</taxon>
    </lineage>
</organism>
<evidence type="ECO:0000313" key="10">
    <source>
        <dbReference type="Proteomes" id="UP000317371"/>
    </source>
</evidence>
<evidence type="ECO:0000256" key="1">
    <source>
        <dbReference type="ARBA" id="ARBA00004651"/>
    </source>
</evidence>
<dbReference type="CDD" id="cd06261">
    <property type="entry name" value="TM_PBP2"/>
    <property type="match status" value="1"/>
</dbReference>
<feature type="transmembrane region" description="Helical" evidence="7">
    <location>
        <begin position="247"/>
        <end position="266"/>
    </location>
</feature>
<evidence type="ECO:0000256" key="5">
    <source>
        <dbReference type="ARBA" id="ARBA00022989"/>
    </source>
</evidence>
<keyword evidence="3" id="KW-1003">Cell membrane</keyword>
<dbReference type="PANTHER" id="PTHR32243">
    <property type="entry name" value="MALTOSE TRANSPORT SYSTEM PERMEASE-RELATED"/>
    <property type="match status" value="1"/>
</dbReference>
<gene>
    <name evidence="9" type="ORF">FKZ61_03165</name>
</gene>
<evidence type="ECO:0000256" key="3">
    <source>
        <dbReference type="ARBA" id="ARBA00022475"/>
    </source>
</evidence>
<dbReference type="InterPro" id="IPR035906">
    <property type="entry name" value="MetI-like_sf"/>
</dbReference>
<keyword evidence="5 7" id="KW-1133">Transmembrane helix</keyword>
<feature type="transmembrane region" description="Helical" evidence="7">
    <location>
        <begin position="114"/>
        <end position="139"/>
    </location>
</feature>
<evidence type="ECO:0000259" key="8">
    <source>
        <dbReference type="PROSITE" id="PS50928"/>
    </source>
</evidence>
<accession>A0A540VL64</accession>
<comment type="similarity">
    <text evidence="7">Belongs to the binding-protein-dependent transport system permease family.</text>
</comment>
<feature type="transmembrane region" description="Helical" evidence="7">
    <location>
        <begin position="194"/>
        <end position="216"/>
    </location>
</feature>